<evidence type="ECO:0000256" key="2">
    <source>
        <dbReference type="ARBA" id="ARBA00022723"/>
    </source>
</evidence>
<dbReference type="InterPro" id="IPR015655">
    <property type="entry name" value="PP2C"/>
</dbReference>
<dbReference type="PROSITE" id="PS51746">
    <property type="entry name" value="PPM_2"/>
    <property type="match status" value="1"/>
</dbReference>
<reference evidence="7 8" key="1">
    <citation type="journal article" date="2015" name="Plant Cell">
        <title>Oil accumulation by the oleaginous diatom Fistulifera solaris as revealed by the genome and transcriptome.</title>
        <authorList>
            <person name="Tanaka T."/>
            <person name="Maeda Y."/>
            <person name="Veluchamy A."/>
            <person name="Tanaka M."/>
            <person name="Abida H."/>
            <person name="Marechal E."/>
            <person name="Bowler C."/>
            <person name="Muto M."/>
            <person name="Sunaga Y."/>
            <person name="Tanaka M."/>
            <person name="Yoshino T."/>
            <person name="Taniguchi T."/>
            <person name="Fukuda Y."/>
            <person name="Nemoto M."/>
            <person name="Matsumoto M."/>
            <person name="Wong P.S."/>
            <person name="Aburatani S."/>
            <person name="Fujibuchi W."/>
        </authorList>
    </citation>
    <scope>NUCLEOTIDE SEQUENCE [LARGE SCALE GENOMIC DNA]</scope>
    <source>
        <strain evidence="7 8">JPCC DA0580</strain>
    </source>
</reference>
<comment type="subcellular location">
    <subcellularLocation>
        <location evidence="1">Membrane</location>
        <topology evidence="1">Peripheral membrane protein</topology>
    </subcellularLocation>
</comment>
<dbReference type="InterPro" id="IPR036457">
    <property type="entry name" value="PPM-type-like_dom_sf"/>
</dbReference>
<dbReference type="SUPFAM" id="SSF81606">
    <property type="entry name" value="PP2C-like"/>
    <property type="match status" value="1"/>
</dbReference>
<dbReference type="GO" id="GO:0004722">
    <property type="term" value="F:protein serine/threonine phosphatase activity"/>
    <property type="evidence" value="ECO:0007669"/>
    <property type="project" value="UniProtKB-EC"/>
</dbReference>
<dbReference type="PROSITE" id="PS01032">
    <property type="entry name" value="PPM_1"/>
    <property type="match status" value="1"/>
</dbReference>
<dbReference type="PANTHER" id="PTHR47992">
    <property type="entry name" value="PROTEIN PHOSPHATASE"/>
    <property type="match status" value="1"/>
</dbReference>
<evidence type="ECO:0000313" key="7">
    <source>
        <dbReference type="EMBL" id="GAX25261.1"/>
    </source>
</evidence>
<dbReference type="InParanoid" id="A0A1Z5KGT0"/>
<dbReference type="InterPro" id="IPR000222">
    <property type="entry name" value="PP2C_BS"/>
</dbReference>
<dbReference type="OrthoDB" id="10264738at2759"/>
<keyword evidence="3 5" id="KW-0378">Hydrolase</keyword>
<dbReference type="AlphaFoldDB" id="A0A1Z5KGT0"/>
<evidence type="ECO:0000256" key="4">
    <source>
        <dbReference type="ARBA" id="ARBA00022912"/>
    </source>
</evidence>
<keyword evidence="8" id="KW-1185">Reference proteome</keyword>
<comment type="similarity">
    <text evidence="5">Belongs to the PP2C family.</text>
</comment>
<evidence type="ECO:0000313" key="8">
    <source>
        <dbReference type="Proteomes" id="UP000198406"/>
    </source>
</evidence>
<evidence type="ECO:0000259" key="6">
    <source>
        <dbReference type="PROSITE" id="PS51746"/>
    </source>
</evidence>
<protein>
    <submittedName>
        <fullName evidence="7">Protein phosphatase</fullName>
        <ecNumber evidence="7">3.1.3.16</ecNumber>
    </submittedName>
</protein>
<dbReference type="Gene3D" id="3.60.40.10">
    <property type="entry name" value="PPM-type phosphatase domain"/>
    <property type="match status" value="1"/>
</dbReference>
<feature type="domain" description="PPM-type phosphatase" evidence="6">
    <location>
        <begin position="53"/>
        <end position="312"/>
    </location>
</feature>
<gene>
    <name evidence="7" type="ORF">FisN_5Lh343</name>
</gene>
<dbReference type="SMART" id="SM00332">
    <property type="entry name" value="PP2Cc"/>
    <property type="match status" value="1"/>
</dbReference>
<dbReference type="Pfam" id="PF00481">
    <property type="entry name" value="PP2C"/>
    <property type="match status" value="1"/>
</dbReference>
<dbReference type="EMBL" id="BDSP01000223">
    <property type="protein sequence ID" value="GAX25261.1"/>
    <property type="molecule type" value="Genomic_DNA"/>
</dbReference>
<evidence type="ECO:0000256" key="1">
    <source>
        <dbReference type="ARBA" id="ARBA00004170"/>
    </source>
</evidence>
<dbReference type="GO" id="GO:0046872">
    <property type="term" value="F:metal ion binding"/>
    <property type="evidence" value="ECO:0007669"/>
    <property type="project" value="UniProtKB-KW"/>
</dbReference>
<keyword evidence="2" id="KW-0479">Metal-binding</keyword>
<dbReference type="GO" id="GO:0016020">
    <property type="term" value="C:membrane"/>
    <property type="evidence" value="ECO:0007669"/>
    <property type="project" value="UniProtKB-SubCell"/>
</dbReference>
<dbReference type="Proteomes" id="UP000198406">
    <property type="component" value="Unassembled WGS sequence"/>
</dbReference>
<dbReference type="CDD" id="cd00143">
    <property type="entry name" value="PP2Cc"/>
    <property type="match status" value="1"/>
</dbReference>
<keyword evidence="4 5" id="KW-0904">Protein phosphatase</keyword>
<evidence type="ECO:0000256" key="5">
    <source>
        <dbReference type="RuleBase" id="RU003465"/>
    </source>
</evidence>
<accession>A0A1Z5KGT0</accession>
<comment type="caution">
    <text evidence="7">The sequence shown here is derived from an EMBL/GenBank/DDBJ whole genome shotgun (WGS) entry which is preliminary data.</text>
</comment>
<organism evidence="7 8">
    <name type="scientific">Fistulifera solaris</name>
    <name type="common">Oleaginous diatom</name>
    <dbReference type="NCBI Taxonomy" id="1519565"/>
    <lineage>
        <taxon>Eukaryota</taxon>
        <taxon>Sar</taxon>
        <taxon>Stramenopiles</taxon>
        <taxon>Ochrophyta</taxon>
        <taxon>Bacillariophyta</taxon>
        <taxon>Bacillariophyceae</taxon>
        <taxon>Bacillariophycidae</taxon>
        <taxon>Naviculales</taxon>
        <taxon>Naviculaceae</taxon>
        <taxon>Fistulifera</taxon>
    </lineage>
</organism>
<name>A0A1Z5KGT0_FISSO</name>
<evidence type="ECO:0000256" key="3">
    <source>
        <dbReference type="ARBA" id="ARBA00022801"/>
    </source>
</evidence>
<dbReference type="InterPro" id="IPR001932">
    <property type="entry name" value="PPM-type_phosphatase-like_dom"/>
</dbReference>
<dbReference type="EC" id="3.1.3.16" evidence="7"/>
<proteinExistence type="inferred from homology"/>
<sequence length="319" mass="34682">MEGNPTEQKKTTEFLTPMTTSVATYPSTSGSRLTGPAIEFHEESFQLGNRVVTIGKGEAMNPAWRATMEDVSVIHAPGTWGAPDPDLAFFGLYDGHGGREIVNFLEHGLSFHVAQELAFEDDSDIMTRLQRAFLMTDIHARHAGVLTSGATVAACLLKNQTPNRVEIVAANAGDSRVILFHQGEVTRLTEDHRASDLSEVARIEQAGGFLFRERVLGILSLTRSIGDHLLKRFVIGHPSVMSATLDLSSNKENERTLLILACDGVFDVLSDEQAVAVVRENASKGAGAARCLVEEALKKGSTDNVSAIVIWLDNNDEKR</sequence>